<evidence type="ECO:0000256" key="6">
    <source>
        <dbReference type="SAM" id="MobiDB-lite"/>
    </source>
</evidence>
<dbReference type="GO" id="GO:0006355">
    <property type="term" value="P:regulation of DNA-templated transcription"/>
    <property type="evidence" value="ECO:0007669"/>
    <property type="project" value="InterPro"/>
</dbReference>
<comment type="similarity">
    <text evidence="1">Belongs to the AfsR/DnrI/RedD regulatory family.</text>
</comment>
<dbReference type="SMART" id="SM01043">
    <property type="entry name" value="BTAD"/>
    <property type="match status" value="1"/>
</dbReference>
<evidence type="ECO:0000256" key="4">
    <source>
        <dbReference type="ARBA" id="ARBA00023163"/>
    </source>
</evidence>
<evidence type="ECO:0000256" key="2">
    <source>
        <dbReference type="ARBA" id="ARBA00023015"/>
    </source>
</evidence>
<dbReference type="InterPro" id="IPR036388">
    <property type="entry name" value="WH-like_DNA-bd_sf"/>
</dbReference>
<dbReference type="InterPro" id="IPR001867">
    <property type="entry name" value="OmpR/PhoB-type_DNA-bd"/>
</dbReference>
<feature type="DNA-binding region" description="OmpR/PhoB-type" evidence="5">
    <location>
        <begin position="21"/>
        <end position="126"/>
    </location>
</feature>
<accession>A0A1H5VDB2</accession>
<dbReference type="InterPro" id="IPR011990">
    <property type="entry name" value="TPR-like_helical_dom_sf"/>
</dbReference>
<feature type="region of interest" description="Disordered" evidence="6">
    <location>
        <begin position="1"/>
        <end position="20"/>
    </location>
</feature>
<dbReference type="CDD" id="cd15831">
    <property type="entry name" value="BTAD"/>
    <property type="match status" value="1"/>
</dbReference>
<dbReference type="SMART" id="SM00862">
    <property type="entry name" value="Trans_reg_C"/>
    <property type="match status" value="1"/>
</dbReference>
<dbReference type="PANTHER" id="PTHR35807:SF1">
    <property type="entry name" value="TRANSCRIPTIONAL REGULATOR REDD"/>
    <property type="match status" value="1"/>
</dbReference>
<dbReference type="PROSITE" id="PS51755">
    <property type="entry name" value="OMPR_PHOB"/>
    <property type="match status" value="1"/>
</dbReference>
<protein>
    <submittedName>
        <fullName evidence="8">DNA-binding transcriptional activator of the SARP family</fullName>
    </submittedName>
</protein>
<evidence type="ECO:0000259" key="7">
    <source>
        <dbReference type="PROSITE" id="PS51755"/>
    </source>
</evidence>
<dbReference type="Pfam" id="PF03704">
    <property type="entry name" value="BTAD"/>
    <property type="match status" value="1"/>
</dbReference>
<keyword evidence="2" id="KW-0805">Transcription regulation</keyword>
<dbReference type="FunFam" id="1.25.40.10:FF:000222">
    <property type="entry name" value="SARP family transcriptional regulator"/>
    <property type="match status" value="1"/>
</dbReference>
<dbReference type="InterPro" id="IPR005158">
    <property type="entry name" value="BTAD"/>
</dbReference>
<dbReference type="Gene3D" id="1.25.40.10">
    <property type="entry name" value="Tetratricopeptide repeat domain"/>
    <property type="match status" value="1"/>
</dbReference>
<proteinExistence type="inferred from homology"/>
<evidence type="ECO:0000313" key="9">
    <source>
        <dbReference type="Proteomes" id="UP000236723"/>
    </source>
</evidence>
<evidence type="ECO:0000256" key="3">
    <source>
        <dbReference type="ARBA" id="ARBA00023125"/>
    </source>
</evidence>
<sequence>MRRISAPLRREPGTPGTANTARKWTVQNMTEFRILGSLELNAAGAVHPLRGPKIGKVLALLLVHANQVVDIDTLIEELWDAEPPVTAVSTVRTHVYHLRRRLEQVLGPHEAESMLLTRPPGYLLRLREDQLDADRFARLHREGQTLLGEGRAQDAMDRLDQALGLWRGQVLADVAKGRRLSGQAARLTELRTRCLELRIDAAMRLGRHRELVPDLRDLVAAHPLNEWFHARLIVALNKAGRRGEALRAFHDLRDVLGEELGLEPSDELRRLQRDILIGAEAVPVSAPAGPPRRAARP</sequence>
<dbReference type="Gene3D" id="1.10.10.10">
    <property type="entry name" value="Winged helix-like DNA-binding domain superfamily/Winged helix DNA-binding domain"/>
    <property type="match status" value="1"/>
</dbReference>
<dbReference type="GO" id="GO:0003677">
    <property type="term" value="F:DNA binding"/>
    <property type="evidence" value="ECO:0007669"/>
    <property type="project" value="UniProtKB-UniRule"/>
</dbReference>
<evidence type="ECO:0000313" key="8">
    <source>
        <dbReference type="EMBL" id="SEF85342.1"/>
    </source>
</evidence>
<dbReference type="SUPFAM" id="SSF48452">
    <property type="entry name" value="TPR-like"/>
    <property type="match status" value="1"/>
</dbReference>
<dbReference type="GO" id="GO:0000160">
    <property type="term" value="P:phosphorelay signal transduction system"/>
    <property type="evidence" value="ECO:0007669"/>
    <property type="project" value="InterPro"/>
</dbReference>
<dbReference type="SUPFAM" id="SSF46894">
    <property type="entry name" value="C-terminal effector domain of the bipartite response regulators"/>
    <property type="match status" value="1"/>
</dbReference>
<dbReference type="InterPro" id="IPR051677">
    <property type="entry name" value="AfsR-DnrI-RedD_regulator"/>
</dbReference>
<reference evidence="9" key="1">
    <citation type="submission" date="2016-10" db="EMBL/GenBank/DDBJ databases">
        <authorList>
            <person name="Varghese N."/>
            <person name="Submissions S."/>
        </authorList>
    </citation>
    <scope>NUCLEOTIDE SEQUENCE [LARGE SCALE GENOMIC DNA]</scope>
    <source>
        <strain evidence="9">DSM 43163</strain>
    </source>
</reference>
<keyword evidence="9" id="KW-1185">Reference proteome</keyword>
<dbReference type="InterPro" id="IPR016032">
    <property type="entry name" value="Sig_transdc_resp-reg_C-effctor"/>
</dbReference>
<dbReference type="Proteomes" id="UP000236723">
    <property type="component" value="Unassembled WGS sequence"/>
</dbReference>
<name>A0A1H5VDB2_9ACTN</name>
<feature type="domain" description="OmpR/PhoB-type" evidence="7">
    <location>
        <begin position="21"/>
        <end position="126"/>
    </location>
</feature>
<organism evidence="8 9">
    <name type="scientific">Thermomonospora echinospora</name>
    <dbReference type="NCBI Taxonomy" id="1992"/>
    <lineage>
        <taxon>Bacteria</taxon>
        <taxon>Bacillati</taxon>
        <taxon>Actinomycetota</taxon>
        <taxon>Actinomycetes</taxon>
        <taxon>Streptosporangiales</taxon>
        <taxon>Thermomonosporaceae</taxon>
        <taxon>Thermomonospora</taxon>
    </lineage>
</organism>
<keyword evidence="3 5" id="KW-0238">DNA-binding</keyword>
<dbReference type="Pfam" id="PF00486">
    <property type="entry name" value="Trans_reg_C"/>
    <property type="match status" value="1"/>
</dbReference>
<dbReference type="EMBL" id="FNVO01000002">
    <property type="protein sequence ID" value="SEF85342.1"/>
    <property type="molecule type" value="Genomic_DNA"/>
</dbReference>
<evidence type="ECO:0000256" key="1">
    <source>
        <dbReference type="ARBA" id="ARBA00005820"/>
    </source>
</evidence>
<evidence type="ECO:0000256" key="5">
    <source>
        <dbReference type="PROSITE-ProRule" id="PRU01091"/>
    </source>
</evidence>
<dbReference type="PANTHER" id="PTHR35807">
    <property type="entry name" value="TRANSCRIPTIONAL REGULATOR REDD-RELATED"/>
    <property type="match status" value="1"/>
</dbReference>
<keyword evidence="4" id="KW-0804">Transcription</keyword>
<gene>
    <name evidence="8" type="ORF">SAMN04489712_102276</name>
</gene>
<dbReference type="AlphaFoldDB" id="A0A1H5VDB2"/>